<keyword evidence="1" id="KW-1133">Transmembrane helix</keyword>
<keyword evidence="3" id="KW-1185">Reference proteome</keyword>
<feature type="transmembrane region" description="Helical" evidence="1">
    <location>
        <begin position="200"/>
        <end position="218"/>
    </location>
</feature>
<evidence type="ECO:0000313" key="3">
    <source>
        <dbReference type="Proteomes" id="UP000596742"/>
    </source>
</evidence>
<dbReference type="GO" id="GO:0099604">
    <property type="term" value="F:ligand-gated calcium channel activity"/>
    <property type="evidence" value="ECO:0007669"/>
    <property type="project" value="TreeGrafter"/>
</dbReference>
<dbReference type="Proteomes" id="UP000596742">
    <property type="component" value="Unassembled WGS sequence"/>
</dbReference>
<dbReference type="PANTHER" id="PTHR13800">
    <property type="entry name" value="TRANSIENT RECEPTOR POTENTIAL CATION CHANNEL, SUBFAMILY M, MEMBER 6"/>
    <property type="match status" value="1"/>
</dbReference>
<dbReference type="EMBL" id="UYJE01007117">
    <property type="protein sequence ID" value="VDI51890.1"/>
    <property type="molecule type" value="Genomic_DNA"/>
</dbReference>
<dbReference type="InterPro" id="IPR050927">
    <property type="entry name" value="TRPM"/>
</dbReference>
<proteinExistence type="predicted"/>
<name>A0A8B6FPA2_MYTGA</name>
<reference evidence="2" key="1">
    <citation type="submission" date="2018-11" db="EMBL/GenBank/DDBJ databases">
        <authorList>
            <person name="Alioto T."/>
            <person name="Alioto T."/>
        </authorList>
    </citation>
    <scope>NUCLEOTIDE SEQUENCE</scope>
</reference>
<dbReference type="GO" id="GO:0005886">
    <property type="term" value="C:plasma membrane"/>
    <property type="evidence" value="ECO:0007669"/>
    <property type="project" value="TreeGrafter"/>
</dbReference>
<dbReference type="PANTHER" id="PTHR13800:SF12">
    <property type="entry name" value="TRANSIENT RECEPTOR POTENTIAL CATION CHANNEL SUBFAMILY M MEMBER-LIKE 2"/>
    <property type="match status" value="1"/>
</dbReference>
<keyword evidence="1" id="KW-0472">Membrane</keyword>
<dbReference type="AlphaFoldDB" id="A0A8B6FPA2"/>
<keyword evidence="1" id="KW-0812">Transmembrane</keyword>
<evidence type="ECO:0000313" key="2">
    <source>
        <dbReference type="EMBL" id="VDI51890.1"/>
    </source>
</evidence>
<feature type="transmembrane region" description="Helical" evidence="1">
    <location>
        <begin position="90"/>
        <end position="112"/>
    </location>
</feature>
<protein>
    <recommendedName>
        <fullName evidence="4">Ion transport domain-containing protein</fullName>
    </recommendedName>
</protein>
<gene>
    <name evidence="2" type="ORF">MGAL_10B041687</name>
</gene>
<dbReference type="OrthoDB" id="9994106at2759"/>
<comment type="caution">
    <text evidence="2">The sequence shown here is derived from an EMBL/GenBank/DDBJ whole genome shotgun (WGS) entry which is preliminary data.</text>
</comment>
<evidence type="ECO:0000256" key="1">
    <source>
        <dbReference type="SAM" id="Phobius"/>
    </source>
</evidence>
<evidence type="ECO:0008006" key="4">
    <source>
        <dbReference type="Google" id="ProtNLM"/>
    </source>
</evidence>
<feature type="transmembrane region" description="Helical" evidence="1">
    <location>
        <begin position="173"/>
        <end position="193"/>
    </location>
</feature>
<accession>A0A8B6FPA2</accession>
<organism evidence="2 3">
    <name type="scientific">Mytilus galloprovincialis</name>
    <name type="common">Mediterranean mussel</name>
    <dbReference type="NCBI Taxonomy" id="29158"/>
    <lineage>
        <taxon>Eukaryota</taxon>
        <taxon>Metazoa</taxon>
        <taxon>Spiralia</taxon>
        <taxon>Lophotrochozoa</taxon>
        <taxon>Mollusca</taxon>
        <taxon>Bivalvia</taxon>
        <taxon>Autobranchia</taxon>
        <taxon>Pteriomorphia</taxon>
        <taxon>Mytilida</taxon>
        <taxon>Mytiloidea</taxon>
        <taxon>Mytilidae</taxon>
        <taxon>Mytilinae</taxon>
        <taxon>Mytilus</taxon>
    </lineage>
</organism>
<sequence length="311" mass="36371">MVSKLKKAREQSLHMELVKQRRIFAERALYLQSALYKEEALLAMDLMETKQVVLDITVSPIEFADDNMMLDFISHPSCQRCLNRIWFKELGATWTGVWKLFFLAALICYSAFLMDELDTFDGVSSLKPYEWIVYVYTLADMLEEYRNLATLPKWSNNTKHPGGHSWWYKLKKYLYNFWNILDVVSYILTIIAIATRSRRFFSLSLFTMYMRFLFVLLMTRQLGPKIIMIKEMSVCYIMQICTQSTRICGMNQAWNTGEYGESSLFHTGRFRAMQALTNLKETAELHVPPTEQNGKTILISSVVTSMIGYWL</sequence>